<reference evidence="1" key="1">
    <citation type="journal article" date="2015" name="Nature">
        <title>Complex archaea that bridge the gap between prokaryotes and eukaryotes.</title>
        <authorList>
            <person name="Spang A."/>
            <person name="Saw J.H."/>
            <person name="Jorgensen S.L."/>
            <person name="Zaremba-Niedzwiedzka K."/>
            <person name="Martijn J."/>
            <person name="Lind A.E."/>
            <person name="van Eijk R."/>
            <person name="Schleper C."/>
            <person name="Guy L."/>
            <person name="Ettema T.J."/>
        </authorList>
    </citation>
    <scope>NUCLEOTIDE SEQUENCE</scope>
</reference>
<accession>A0A0F9K1A9</accession>
<sequence>MAEGGAGSNDGTALTHAADRALEHHGLHLRPEDERAIAWRIKSGHAVLMGKFPHGGVERWLVEIRGKTLKVIFNPVCGKIVTIEPNSAKPRFHYVRKIKHARRRKGRR</sequence>
<name>A0A0F9K1A9_9ZZZZ</name>
<evidence type="ECO:0000313" key="1">
    <source>
        <dbReference type="EMBL" id="KKM15943.1"/>
    </source>
</evidence>
<evidence type="ECO:0008006" key="2">
    <source>
        <dbReference type="Google" id="ProtNLM"/>
    </source>
</evidence>
<proteinExistence type="predicted"/>
<gene>
    <name evidence="1" type="ORF">LCGC14_1690820</name>
</gene>
<dbReference type="AlphaFoldDB" id="A0A0F9K1A9"/>
<protein>
    <recommendedName>
        <fullName evidence="2">DUF4258 domain-containing protein</fullName>
    </recommendedName>
</protein>
<dbReference type="EMBL" id="LAZR01014787">
    <property type="protein sequence ID" value="KKM15943.1"/>
    <property type="molecule type" value="Genomic_DNA"/>
</dbReference>
<comment type="caution">
    <text evidence="1">The sequence shown here is derived from an EMBL/GenBank/DDBJ whole genome shotgun (WGS) entry which is preliminary data.</text>
</comment>
<organism evidence="1">
    <name type="scientific">marine sediment metagenome</name>
    <dbReference type="NCBI Taxonomy" id="412755"/>
    <lineage>
        <taxon>unclassified sequences</taxon>
        <taxon>metagenomes</taxon>
        <taxon>ecological metagenomes</taxon>
    </lineage>
</organism>